<dbReference type="OMA" id="RETWFRI"/>
<protein>
    <submittedName>
        <fullName evidence="1">Uncharacterized protein</fullName>
    </submittedName>
</protein>
<dbReference type="EnsemblPlants" id="KQK88985">
    <property type="protein sequence ID" value="KQK88985"/>
    <property type="gene ID" value="SETIT_040078mg"/>
</dbReference>
<evidence type="ECO:0000313" key="2">
    <source>
        <dbReference type="Proteomes" id="UP000004995"/>
    </source>
</evidence>
<dbReference type="eggNOG" id="ENOG502RRTG">
    <property type="taxonomic scope" value="Eukaryota"/>
</dbReference>
<dbReference type="Proteomes" id="UP000004995">
    <property type="component" value="Unassembled WGS sequence"/>
</dbReference>
<dbReference type="HOGENOM" id="CLU_000680_31_0_1"/>
<reference evidence="2" key="1">
    <citation type="journal article" date="2012" name="Nat. Biotechnol.">
        <title>Reference genome sequence of the model plant Setaria.</title>
        <authorList>
            <person name="Bennetzen J.L."/>
            <person name="Schmutz J."/>
            <person name="Wang H."/>
            <person name="Percifield R."/>
            <person name="Hawkins J."/>
            <person name="Pontaroli A.C."/>
            <person name="Estep M."/>
            <person name="Feng L."/>
            <person name="Vaughn J.N."/>
            <person name="Grimwood J."/>
            <person name="Jenkins J."/>
            <person name="Barry K."/>
            <person name="Lindquist E."/>
            <person name="Hellsten U."/>
            <person name="Deshpande S."/>
            <person name="Wang X."/>
            <person name="Wu X."/>
            <person name="Mitros T."/>
            <person name="Triplett J."/>
            <person name="Yang X."/>
            <person name="Ye C.Y."/>
            <person name="Mauro-Herrera M."/>
            <person name="Wang L."/>
            <person name="Li P."/>
            <person name="Sharma M."/>
            <person name="Sharma R."/>
            <person name="Ronald P.C."/>
            <person name="Panaud O."/>
            <person name="Kellogg E.A."/>
            <person name="Brutnell T.P."/>
            <person name="Doust A.N."/>
            <person name="Tuskan G.A."/>
            <person name="Rokhsar D."/>
            <person name="Devos K.M."/>
        </authorList>
    </citation>
    <scope>NUCLEOTIDE SEQUENCE [LARGE SCALE GENOMIC DNA]</scope>
    <source>
        <strain evidence="2">cv. Yugu1</strain>
    </source>
</reference>
<evidence type="ECO:0000313" key="1">
    <source>
        <dbReference type="EnsemblPlants" id="KQK88985"/>
    </source>
</evidence>
<reference evidence="1" key="2">
    <citation type="submission" date="2018-08" db="UniProtKB">
        <authorList>
            <consortium name="EnsemblPlants"/>
        </authorList>
    </citation>
    <scope>IDENTIFICATION</scope>
    <source>
        <strain evidence="1">Yugu1</strain>
    </source>
</reference>
<name>K4AMD7_SETIT</name>
<accession>K4AMD7</accession>
<keyword evidence="2" id="KW-1185">Reference proteome</keyword>
<dbReference type="InParanoid" id="K4AMD7"/>
<dbReference type="Gramene" id="KQK88985">
    <property type="protein sequence ID" value="KQK88985"/>
    <property type="gene ID" value="SETIT_040078mg"/>
</dbReference>
<dbReference type="EMBL" id="AGNK02005600">
    <property type="status" value="NOT_ANNOTATED_CDS"/>
    <property type="molecule type" value="Genomic_DNA"/>
</dbReference>
<organism evidence="1 2">
    <name type="scientific">Setaria italica</name>
    <name type="common">Foxtail millet</name>
    <name type="synonym">Panicum italicum</name>
    <dbReference type="NCBI Taxonomy" id="4555"/>
    <lineage>
        <taxon>Eukaryota</taxon>
        <taxon>Viridiplantae</taxon>
        <taxon>Streptophyta</taxon>
        <taxon>Embryophyta</taxon>
        <taxon>Tracheophyta</taxon>
        <taxon>Spermatophyta</taxon>
        <taxon>Magnoliopsida</taxon>
        <taxon>Liliopsida</taxon>
        <taxon>Poales</taxon>
        <taxon>Poaceae</taxon>
        <taxon>PACMAD clade</taxon>
        <taxon>Panicoideae</taxon>
        <taxon>Panicodae</taxon>
        <taxon>Paniceae</taxon>
        <taxon>Cenchrinae</taxon>
        <taxon>Setaria</taxon>
    </lineage>
</organism>
<proteinExistence type="predicted"/>
<dbReference type="FunCoup" id="K4AMD7">
    <property type="interactions" value="4"/>
</dbReference>
<sequence>MPFFGWLVIHGRCWTSNRLRRHGLRDRDDCALCARETWFRILSYIGMPRLTLQVEITFAKWWIQAWKTVTKIRRKGFDSLIWLVAWSIWKERRRVHERLALQPVALASVILEQARLWKPAGFVSLASVLRPKLR</sequence>
<dbReference type="AlphaFoldDB" id="K4AMD7"/>